<dbReference type="OrthoDB" id="128799at2"/>
<dbReference type="InterPro" id="IPR011042">
    <property type="entry name" value="6-blade_b-propeller_TolB-like"/>
</dbReference>
<evidence type="ECO:0000256" key="1">
    <source>
        <dbReference type="ARBA" id="ARBA00022801"/>
    </source>
</evidence>
<proteinExistence type="predicted"/>
<keyword evidence="3" id="KW-0031">Aminopeptidase</keyword>
<keyword evidence="4" id="KW-1185">Reference proteome</keyword>
<name>A0A1I6UNJ2_9PSEU</name>
<dbReference type="GO" id="GO:0004177">
    <property type="term" value="F:aminopeptidase activity"/>
    <property type="evidence" value="ECO:0007669"/>
    <property type="project" value="UniProtKB-KW"/>
</dbReference>
<dbReference type="Pfam" id="PF00326">
    <property type="entry name" value="Peptidase_S9"/>
    <property type="match status" value="1"/>
</dbReference>
<gene>
    <name evidence="3" type="ORF">SAMN05660874_05088</name>
</gene>
<dbReference type="RefSeq" id="WP_093422893.1">
    <property type="nucleotide sequence ID" value="NZ_FOZX01000012.1"/>
</dbReference>
<accession>A0A1I6UNJ2</accession>
<dbReference type="EMBL" id="FOZX01000012">
    <property type="protein sequence ID" value="SFT02973.1"/>
    <property type="molecule type" value="Genomic_DNA"/>
</dbReference>
<keyword evidence="1" id="KW-0378">Hydrolase</keyword>
<protein>
    <submittedName>
        <fullName evidence="3">Dipeptidyl aminopeptidase/acylaminoacyl peptidase</fullName>
    </submittedName>
</protein>
<evidence type="ECO:0000313" key="3">
    <source>
        <dbReference type="EMBL" id="SFT02973.1"/>
    </source>
</evidence>
<feature type="domain" description="Peptidase S9 prolyl oligopeptidase catalytic" evidence="2">
    <location>
        <begin position="402"/>
        <end position="609"/>
    </location>
</feature>
<evidence type="ECO:0000313" key="4">
    <source>
        <dbReference type="Proteomes" id="UP000198852"/>
    </source>
</evidence>
<dbReference type="Gene3D" id="3.40.50.1820">
    <property type="entry name" value="alpha/beta hydrolase"/>
    <property type="match status" value="1"/>
</dbReference>
<keyword evidence="3" id="KW-0645">Protease</keyword>
<dbReference type="SUPFAM" id="SSF53474">
    <property type="entry name" value="alpha/beta-Hydrolases"/>
    <property type="match status" value="1"/>
</dbReference>
<dbReference type="Proteomes" id="UP000198852">
    <property type="component" value="Unassembled WGS sequence"/>
</dbReference>
<dbReference type="PANTHER" id="PTHR42776:SF27">
    <property type="entry name" value="DIPEPTIDYL PEPTIDASE FAMILY MEMBER 6"/>
    <property type="match status" value="1"/>
</dbReference>
<dbReference type="InterPro" id="IPR015943">
    <property type="entry name" value="WD40/YVTN_repeat-like_dom_sf"/>
</dbReference>
<dbReference type="GO" id="GO:0006508">
    <property type="term" value="P:proteolysis"/>
    <property type="evidence" value="ECO:0007669"/>
    <property type="project" value="InterPro"/>
</dbReference>
<sequence length="611" mass="66596">MSTYPEAKIPTALFEDPERESRWRARFTAPRVSLPDWARDAPQRSLYVSNFSGTWEIYAWDRDTDEHRQVTDRPQGTFHGTLSVDGEQIWWFDDTDGDEFGSWMVQPFETGDAAPAVPGTHPGYPAGLELGSSVTGLGMSTDDGVTVWVVRDGGKPEVLYQHEQDGGLSAMSWDETMLVLSHSEHGDSRHPALRVLRVDGSEVAEKWDGPGKSLDALAFAPVTGDPRLLVLHERRGKEELLVWDVLADTETEIELDLPGEVSADWFPDGKALLIAHTQHARTTMHRYDLDSGELTELATPPGTVAGAAVRPDHAVEYVWSSAATPSLVRTVSADGDDQVLLTPPGERPPESQPVSDVFVEIPYGPNDTVHALVARPEGAGEGPVPTVFSLHGGPHAADEDRFSAYRAAWLDAGFAVVEINYRGSTGYGSAWRDAIEGRPGTTELEDVARVHDWAIETGLTTPALSVVAGASWGGYLTLLALGTQPERWAGGVAGVPVADYVSAFADEMEPLRAYDRALFGGSPEEIPAVYEKASPITYIDQVRAPVLVLAGDNDPRCPIQQILNYLDRLGEREIPFEFYRYDAGHGSLVVAETLRQVATEIHFARRAVGLG</sequence>
<dbReference type="PANTHER" id="PTHR42776">
    <property type="entry name" value="SERINE PEPTIDASE S9 FAMILY MEMBER"/>
    <property type="match status" value="1"/>
</dbReference>
<organism evidence="3 4">
    <name type="scientific">Saccharopolyspora flava</name>
    <dbReference type="NCBI Taxonomy" id="95161"/>
    <lineage>
        <taxon>Bacteria</taxon>
        <taxon>Bacillati</taxon>
        <taxon>Actinomycetota</taxon>
        <taxon>Actinomycetes</taxon>
        <taxon>Pseudonocardiales</taxon>
        <taxon>Pseudonocardiaceae</taxon>
        <taxon>Saccharopolyspora</taxon>
    </lineage>
</organism>
<dbReference type="InterPro" id="IPR029058">
    <property type="entry name" value="AB_hydrolase_fold"/>
</dbReference>
<dbReference type="GO" id="GO:0004252">
    <property type="term" value="F:serine-type endopeptidase activity"/>
    <property type="evidence" value="ECO:0007669"/>
    <property type="project" value="TreeGrafter"/>
</dbReference>
<evidence type="ECO:0000259" key="2">
    <source>
        <dbReference type="Pfam" id="PF00326"/>
    </source>
</evidence>
<dbReference type="InterPro" id="IPR001375">
    <property type="entry name" value="Peptidase_S9_cat"/>
</dbReference>
<dbReference type="STRING" id="95161.SAMN05660874_05088"/>
<dbReference type="SUPFAM" id="SSF69304">
    <property type="entry name" value="Tricorn protease N-terminal domain"/>
    <property type="match status" value="1"/>
</dbReference>
<reference evidence="4" key="1">
    <citation type="submission" date="2016-10" db="EMBL/GenBank/DDBJ databases">
        <authorList>
            <person name="Varghese N."/>
            <person name="Submissions S."/>
        </authorList>
    </citation>
    <scope>NUCLEOTIDE SEQUENCE [LARGE SCALE GENOMIC DNA]</scope>
    <source>
        <strain evidence="4">DSM 44771</strain>
    </source>
</reference>
<dbReference type="AlphaFoldDB" id="A0A1I6UNJ2"/>
<dbReference type="Gene3D" id="2.120.10.30">
    <property type="entry name" value="TolB, C-terminal domain"/>
    <property type="match status" value="1"/>
</dbReference>
<dbReference type="Gene3D" id="2.130.10.10">
    <property type="entry name" value="YVTN repeat-like/Quinoprotein amine dehydrogenase"/>
    <property type="match status" value="1"/>
</dbReference>